<organism evidence="3 4">
    <name type="scientific">Candidatus Kaiserbacteria bacterium RIFCSPHIGHO2_12_FULL_56_13</name>
    <dbReference type="NCBI Taxonomy" id="1798505"/>
    <lineage>
        <taxon>Bacteria</taxon>
        <taxon>Candidatus Kaiseribacteriota</taxon>
    </lineage>
</organism>
<gene>
    <name evidence="3" type="ORF">A3E65_00400</name>
</gene>
<dbReference type="Proteomes" id="UP000178392">
    <property type="component" value="Unassembled WGS sequence"/>
</dbReference>
<dbReference type="AlphaFoldDB" id="A0A1F6EDY0"/>
<evidence type="ECO:0000256" key="1">
    <source>
        <dbReference type="ARBA" id="ARBA00007637"/>
    </source>
</evidence>
<evidence type="ECO:0000313" key="3">
    <source>
        <dbReference type="EMBL" id="OGG71866.1"/>
    </source>
</evidence>
<dbReference type="Gene3D" id="3.40.50.720">
    <property type="entry name" value="NAD(P)-binding Rossmann-like Domain"/>
    <property type="match status" value="1"/>
</dbReference>
<reference evidence="3 4" key="1">
    <citation type="journal article" date="2016" name="Nat. Commun.">
        <title>Thousands of microbial genomes shed light on interconnected biogeochemical processes in an aquifer system.</title>
        <authorList>
            <person name="Anantharaman K."/>
            <person name="Brown C.T."/>
            <person name="Hug L.A."/>
            <person name="Sharon I."/>
            <person name="Castelle C.J."/>
            <person name="Probst A.J."/>
            <person name="Thomas B.C."/>
            <person name="Singh A."/>
            <person name="Wilkins M.J."/>
            <person name="Karaoz U."/>
            <person name="Brodie E.L."/>
            <person name="Williams K.H."/>
            <person name="Hubbard S.S."/>
            <person name="Banfield J.F."/>
        </authorList>
    </citation>
    <scope>NUCLEOTIDE SEQUENCE [LARGE SCALE GENOMIC DNA]</scope>
</reference>
<dbReference type="EMBL" id="MFLS01000031">
    <property type="protein sequence ID" value="OGG71866.1"/>
    <property type="molecule type" value="Genomic_DNA"/>
</dbReference>
<evidence type="ECO:0000259" key="2">
    <source>
        <dbReference type="Pfam" id="PF01370"/>
    </source>
</evidence>
<dbReference type="InterPro" id="IPR036291">
    <property type="entry name" value="NAD(P)-bd_dom_sf"/>
</dbReference>
<dbReference type="Gene3D" id="3.90.25.10">
    <property type="entry name" value="UDP-galactose 4-epimerase, domain 1"/>
    <property type="match status" value="1"/>
</dbReference>
<dbReference type="SUPFAM" id="SSF51735">
    <property type="entry name" value="NAD(P)-binding Rossmann-fold domains"/>
    <property type="match status" value="1"/>
</dbReference>
<name>A0A1F6EDY0_9BACT</name>
<accession>A0A1F6EDY0</accession>
<dbReference type="PANTHER" id="PTHR43000">
    <property type="entry name" value="DTDP-D-GLUCOSE 4,6-DEHYDRATASE-RELATED"/>
    <property type="match status" value="1"/>
</dbReference>
<dbReference type="InterPro" id="IPR001509">
    <property type="entry name" value="Epimerase_deHydtase"/>
</dbReference>
<sequence>MYNKKLIVVTGGAGFIGSHLCERLVKDGHKVISLDNYFTGSRDNHVAGVDYRDGHTKDIEKHVPETPDLIYHLGEYSRVEISLSEPALVWDLNKDGTFGVVEFWRKKKSKLVYAGSSTKFGDGGLGRVQTPYAWTKASNTELVQNYGRWYGLPYAITYFYNAYGPRERPASDYGTLIETFRRQRAAGDPLTVVAPGTQKRNFTHVDDIVEGLVLVGERGEGDEFGLGAAESYPVLEVAKMFGGPIQMLPERQGNRMDSALDTTKAQALGWVPRHTLKEYIAAA</sequence>
<feature type="domain" description="NAD-dependent epimerase/dehydratase" evidence="2">
    <location>
        <begin position="7"/>
        <end position="221"/>
    </location>
</feature>
<protein>
    <submittedName>
        <fullName evidence="3">ADP-L-glycero-D-manno-heptose-6-epimerase</fullName>
    </submittedName>
</protein>
<comment type="similarity">
    <text evidence="1">Belongs to the NAD(P)-dependent epimerase/dehydratase family.</text>
</comment>
<proteinExistence type="inferred from homology"/>
<dbReference type="Pfam" id="PF01370">
    <property type="entry name" value="Epimerase"/>
    <property type="match status" value="1"/>
</dbReference>
<comment type="caution">
    <text evidence="3">The sequence shown here is derived from an EMBL/GenBank/DDBJ whole genome shotgun (WGS) entry which is preliminary data.</text>
</comment>
<evidence type="ECO:0000313" key="4">
    <source>
        <dbReference type="Proteomes" id="UP000178392"/>
    </source>
</evidence>